<dbReference type="Proteomes" id="UP000245626">
    <property type="component" value="Unassembled WGS sequence"/>
</dbReference>
<evidence type="ECO:0000313" key="2">
    <source>
        <dbReference type="Proteomes" id="UP000245626"/>
    </source>
</evidence>
<organism evidence="1 2">
    <name type="scientific">Violaceomyces palustris</name>
    <dbReference type="NCBI Taxonomy" id="1673888"/>
    <lineage>
        <taxon>Eukaryota</taxon>
        <taxon>Fungi</taxon>
        <taxon>Dikarya</taxon>
        <taxon>Basidiomycota</taxon>
        <taxon>Ustilaginomycotina</taxon>
        <taxon>Ustilaginomycetes</taxon>
        <taxon>Violaceomycetales</taxon>
        <taxon>Violaceomycetaceae</taxon>
        <taxon>Violaceomyces</taxon>
    </lineage>
</organism>
<proteinExistence type="predicted"/>
<evidence type="ECO:0000313" key="1">
    <source>
        <dbReference type="EMBL" id="PWN51830.1"/>
    </source>
</evidence>
<name>A0ACD0P158_9BASI</name>
<accession>A0ACD0P158</accession>
<gene>
    <name evidence="1" type="ORF">IE53DRAFT_385788</name>
</gene>
<protein>
    <submittedName>
        <fullName evidence="1">Actin-like ATPase domain-containing protein</fullName>
    </submittedName>
</protein>
<keyword evidence="2" id="KW-1185">Reference proteome</keyword>
<reference evidence="1 2" key="1">
    <citation type="journal article" date="2018" name="Mol. Biol. Evol.">
        <title>Broad Genomic Sampling Reveals a Smut Pathogenic Ancestry of the Fungal Clade Ustilaginomycotina.</title>
        <authorList>
            <person name="Kijpornyongpan T."/>
            <person name="Mondo S.J."/>
            <person name="Barry K."/>
            <person name="Sandor L."/>
            <person name="Lee J."/>
            <person name="Lipzen A."/>
            <person name="Pangilinan J."/>
            <person name="LaButti K."/>
            <person name="Hainaut M."/>
            <person name="Henrissat B."/>
            <person name="Grigoriev I.V."/>
            <person name="Spatafora J.W."/>
            <person name="Aime M.C."/>
        </authorList>
    </citation>
    <scope>NUCLEOTIDE SEQUENCE [LARGE SCALE GENOMIC DNA]</scope>
    <source>
        <strain evidence="1 2">SA 807</strain>
    </source>
</reference>
<sequence>MAPKKSPTKFNLPPNPPADPSRDHPFAFTTFHPPPPINAKNVSSSYLKTEAQTWISRSQQQQQMTANLRGKKRKVGSGFGGGGMESGGDVTPGLDGYASDEGDEMDQEQKPQGPASKTIVIHPGSEYLRIGRATDLYPLSLPNVIARRPKKKKSPSPPPTRQAENGAASSSNQAEGDGTVDVEMGSDEAKGNAQVTKGGTNGMNDGVADEASGEGKEQDEKEEAEEEEEEEEEETPPLDGKRNGKKKDPLGEKIEGIRNELRAIMRQSKLRPVGNGRALAANYNDGVDPEQVPEHNDVYEMEWTESDVDSDETVQIGERALRLSCFSPEDPAKPSSSSQRRPWKLFRPFKRGTLDVNSYVDHYGDSAIPALLGDVRAILAHAITSPPEDPEERREAGHVAAHGLGIAPRDWEDYSVILIIPDLYSRSDIKALIELILLDMGFAAACIQTEGVCATFGAGLSGACVVDMGSDHISISCVEEGLVLPETRLALSYGGRDLSVFLGELLTRSNFPYKELDWNRRVADMMLLDNLKERLLTLNPADVGLNIHDFNVRLPDKPTYKYLFRTYDELIVAPMSLFYPRVYDLDGKPPLKGTSRIGGEDLMVDEVAADDAPELNPAFGHDVAITMAMQSCVKHLMPPPPPPVPSAEGGSTENGTPAAGGGVGETASAAAAPLNVPLIKSTAPSRNESPAFGGMEGSVLPSGEPSARPSPAPGTAVPAGQGATQASSSMGNAPAPPPKPTFDVAFEASKTPLDLAIWNSLQAGLATGGVSAEDRLRKMSHNILCVGGTALIPGLSSALEARLDVYLSNHAATSTGDASAGPRATVIPPPRDMDPKSLAWKGMSVFARLESINEMWTRRQDWEIFGFRSLKEKTLFL</sequence>
<dbReference type="EMBL" id="KZ819814">
    <property type="protein sequence ID" value="PWN51830.1"/>
    <property type="molecule type" value="Genomic_DNA"/>
</dbReference>